<dbReference type="OMA" id="WSMAFHA"/>
<feature type="chain" id="PRO_5004109693" evidence="6">
    <location>
        <begin position="18"/>
        <end position="394"/>
    </location>
</feature>
<dbReference type="InterPro" id="IPR051795">
    <property type="entry name" value="Glycosyl_Hydrlase_43"/>
</dbReference>
<dbReference type="Pfam" id="PF04616">
    <property type="entry name" value="Glyco_hydro_43"/>
    <property type="match status" value="1"/>
</dbReference>
<dbReference type="STRING" id="675120.N1PFB1"/>
<dbReference type="InterPro" id="IPR006710">
    <property type="entry name" value="Glyco_hydro_43"/>
</dbReference>
<keyword evidence="8" id="KW-1185">Reference proteome</keyword>
<reference evidence="7 8" key="2">
    <citation type="journal article" date="2012" name="PLoS Pathog.">
        <title>Diverse lifestyles and strategies of plant pathogenesis encoded in the genomes of eighteen Dothideomycetes fungi.</title>
        <authorList>
            <person name="Ohm R.A."/>
            <person name="Feau N."/>
            <person name="Henrissat B."/>
            <person name="Schoch C.L."/>
            <person name="Horwitz B.A."/>
            <person name="Barry K.W."/>
            <person name="Condon B.J."/>
            <person name="Copeland A.C."/>
            <person name="Dhillon B."/>
            <person name="Glaser F."/>
            <person name="Hesse C.N."/>
            <person name="Kosti I."/>
            <person name="LaButti K."/>
            <person name="Lindquist E.A."/>
            <person name="Lucas S."/>
            <person name="Salamov A.A."/>
            <person name="Bradshaw R.E."/>
            <person name="Ciuffetti L."/>
            <person name="Hamelin R.C."/>
            <person name="Kema G.H.J."/>
            <person name="Lawrence C."/>
            <person name="Scott J.A."/>
            <person name="Spatafora J.W."/>
            <person name="Turgeon B.G."/>
            <person name="de Wit P.J.G.M."/>
            <person name="Zhong S."/>
            <person name="Goodwin S.B."/>
            <person name="Grigoriev I.V."/>
        </authorList>
    </citation>
    <scope>NUCLEOTIDE SEQUENCE [LARGE SCALE GENOMIC DNA]</scope>
    <source>
        <strain evidence="8">NZE10 / CBS 128990</strain>
    </source>
</reference>
<keyword evidence="3 5" id="KW-0326">Glycosidase</keyword>
<keyword evidence="6" id="KW-0732">Signal</keyword>
<dbReference type="EMBL" id="KB446544">
    <property type="protein sequence ID" value="EME39996.1"/>
    <property type="molecule type" value="Genomic_DNA"/>
</dbReference>
<dbReference type="InterPro" id="IPR023296">
    <property type="entry name" value="Glyco_hydro_beta-prop_sf"/>
</dbReference>
<dbReference type="GO" id="GO:0005975">
    <property type="term" value="P:carbohydrate metabolic process"/>
    <property type="evidence" value="ECO:0007669"/>
    <property type="project" value="InterPro"/>
</dbReference>
<gene>
    <name evidence="7" type="ORF">DOTSEDRAFT_47480</name>
</gene>
<protein>
    <submittedName>
        <fullName evidence="7">Glycoside hydrolase family 43 protein</fullName>
    </submittedName>
</protein>
<reference evidence="8" key="1">
    <citation type="journal article" date="2012" name="PLoS Genet.">
        <title>The genomes of the fungal plant pathogens Cladosporium fulvum and Dothistroma septosporum reveal adaptation to different hosts and lifestyles but also signatures of common ancestry.</title>
        <authorList>
            <person name="de Wit P.J.G.M."/>
            <person name="van der Burgt A."/>
            <person name="Oekmen B."/>
            <person name="Stergiopoulos I."/>
            <person name="Abd-Elsalam K.A."/>
            <person name="Aerts A.L."/>
            <person name="Bahkali A.H."/>
            <person name="Beenen H.G."/>
            <person name="Chettri P."/>
            <person name="Cox M.P."/>
            <person name="Datema E."/>
            <person name="de Vries R.P."/>
            <person name="Dhillon B."/>
            <person name="Ganley A.R."/>
            <person name="Griffiths S.A."/>
            <person name="Guo Y."/>
            <person name="Hamelin R.C."/>
            <person name="Henrissat B."/>
            <person name="Kabir M.S."/>
            <person name="Jashni M.K."/>
            <person name="Kema G."/>
            <person name="Klaubauf S."/>
            <person name="Lapidus A."/>
            <person name="Levasseur A."/>
            <person name="Lindquist E."/>
            <person name="Mehrabi R."/>
            <person name="Ohm R.A."/>
            <person name="Owen T.J."/>
            <person name="Salamov A."/>
            <person name="Schwelm A."/>
            <person name="Schijlen E."/>
            <person name="Sun H."/>
            <person name="van den Burg H.A."/>
            <person name="van Ham R.C.H.J."/>
            <person name="Zhang S."/>
            <person name="Goodwin S.B."/>
            <person name="Grigoriev I.V."/>
            <person name="Collemare J."/>
            <person name="Bradshaw R.E."/>
        </authorList>
    </citation>
    <scope>NUCLEOTIDE SEQUENCE [LARGE SCALE GENOMIC DNA]</scope>
    <source>
        <strain evidence="8">NZE10 / CBS 128990</strain>
    </source>
</reference>
<dbReference type="SUPFAM" id="SSF75005">
    <property type="entry name" value="Arabinanase/levansucrase/invertase"/>
    <property type="match status" value="1"/>
</dbReference>
<dbReference type="HOGENOM" id="CLU_009397_8_0_1"/>
<evidence type="ECO:0000256" key="5">
    <source>
        <dbReference type="RuleBase" id="RU361187"/>
    </source>
</evidence>
<accession>N1PFB1</accession>
<evidence type="ECO:0000256" key="6">
    <source>
        <dbReference type="SAM" id="SignalP"/>
    </source>
</evidence>
<dbReference type="PANTHER" id="PTHR42812:SF5">
    <property type="entry name" value="ENDO-ARABINASE"/>
    <property type="match status" value="1"/>
</dbReference>
<dbReference type="eggNOG" id="ENOG502S9PF">
    <property type="taxonomic scope" value="Eukaryota"/>
</dbReference>
<organism evidence="7 8">
    <name type="scientific">Dothistroma septosporum (strain NZE10 / CBS 128990)</name>
    <name type="common">Red band needle blight fungus</name>
    <name type="synonym">Mycosphaerella pini</name>
    <dbReference type="NCBI Taxonomy" id="675120"/>
    <lineage>
        <taxon>Eukaryota</taxon>
        <taxon>Fungi</taxon>
        <taxon>Dikarya</taxon>
        <taxon>Ascomycota</taxon>
        <taxon>Pezizomycotina</taxon>
        <taxon>Dothideomycetes</taxon>
        <taxon>Dothideomycetidae</taxon>
        <taxon>Mycosphaerellales</taxon>
        <taxon>Mycosphaerellaceae</taxon>
        <taxon>Dothistroma</taxon>
    </lineage>
</organism>
<comment type="similarity">
    <text evidence="1 5">Belongs to the glycosyl hydrolase 43 family.</text>
</comment>
<feature type="signal peptide" evidence="6">
    <location>
        <begin position="1"/>
        <end position="17"/>
    </location>
</feature>
<name>N1PFB1_DOTSN</name>
<dbReference type="OrthoDB" id="3879658at2759"/>
<dbReference type="PANTHER" id="PTHR42812">
    <property type="entry name" value="BETA-XYLOSIDASE"/>
    <property type="match status" value="1"/>
</dbReference>
<dbReference type="CDD" id="cd08999">
    <property type="entry name" value="GH43_ABN-like"/>
    <property type="match status" value="1"/>
</dbReference>
<keyword evidence="2 5" id="KW-0378">Hydrolase</keyword>
<evidence type="ECO:0000256" key="2">
    <source>
        <dbReference type="ARBA" id="ARBA00022801"/>
    </source>
</evidence>
<dbReference type="Gene3D" id="2.115.10.20">
    <property type="entry name" value="Glycosyl hydrolase domain, family 43"/>
    <property type="match status" value="1"/>
</dbReference>
<dbReference type="AlphaFoldDB" id="N1PFB1"/>
<evidence type="ECO:0000256" key="1">
    <source>
        <dbReference type="ARBA" id="ARBA00009865"/>
    </source>
</evidence>
<evidence type="ECO:0000313" key="7">
    <source>
        <dbReference type="EMBL" id="EME39996.1"/>
    </source>
</evidence>
<evidence type="ECO:0000256" key="3">
    <source>
        <dbReference type="ARBA" id="ARBA00023295"/>
    </source>
</evidence>
<sequence>MLLLAGIIATAVALSLAEHHRIRAVGQGPDRRSAPIRLAIASNFPDPGLWYDNGTYYAFATTNAAGVLRYPSGKPSNASEHTVNFGLANVQMATSRNFVDWTVAGLNAQPLPAEGKWTRVPEAAKVNHPSISSTWAPAIIRRADGKFVMYYSAAPGFRVHYRVNHPHPHCLGAAVSTDESPAGPYEPLAESIACPWEQGGAIDPEAFRDPKSGRLYLVYKIDGNNIGSGGACGNTFFPIEKTPIMLQEMEEDGLTKVGDPVEILTNEKQDGPLVEAPVLVQTKEGIYFLFFSSGCTRLPTYALEYATATNITGPYTRVKDKLLKTGDWGLEAPGSVGISEDGKGGWSMAFHARVNDGDIGRVRAMFTTKLKFEGRSVSMMRDNDTVTLRHHHYS</sequence>
<proteinExistence type="inferred from homology"/>
<dbReference type="GO" id="GO:0004553">
    <property type="term" value="F:hydrolase activity, hydrolyzing O-glycosyl compounds"/>
    <property type="evidence" value="ECO:0007669"/>
    <property type="project" value="InterPro"/>
</dbReference>
<evidence type="ECO:0000313" key="8">
    <source>
        <dbReference type="Proteomes" id="UP000016933"/>
    </source>
</evidence>
<evidence type="ECO:0000256" key="4">
    <source>
        <dbReference type="PIRSR" id="PIRSR606710-2"/>
    </source>
</evidence>
<feature type="site" description="Important for catalytic activity, responsible for pKa modulation of the active site Glu and correct orientation of both the proton donor and substrate" evidence="4">
    <location>
        <position position="203"/>
    </location>
</feature>
<dbReference type="Proteomes" id="UP000016933">
    <property type="component" value="Unassembled WGS sequence"/>
</dbReference>